<gene>
    <name evidence="1" type="ORF">AVEN_274116_1</name>
</gene>
<name>A0A4Y2LGB8_ARAVE</name>
<evidence type="ECO:0000313" key="2">
    <source>
        <dbReference type="Proteomes" id="UP000499080"/>
    </source>
</evidence>
<evidence type="ECO:0000313" key="1">
    <source>
        <dbReference type="EMBL" id="GBN13210.1"/>
    </source>
</evidence>
<accession>A0A4Y2LGB8</accession>
<proteinExistence type="predicted"/>
<comment type="caution">
    <text evidence="1">The sequence shown here is derived from an EMBL/GenBank/DDBJ whole genome shotgun (WGS) entry which is preliminary data.</text>
</comment>
<dbReference type="EMBL" id="BGPR01005759">
    <property type="protein sequence ID" value="GBN13210.1"/>
    <property type="molecule type" value="Genomic_DNA"/>
</dbReference>
<dbReference type="AlphaFoldDB" id="A0A4Y2LGB8"/>
<keyword evidence="2" id="KW-1185">Reference proteome</keyword>
<protein>
    <submittedName>
        <fullName evidence="1">Uncharacterized protein</fullName>
    </submittedName>
</protein>
<dbReference type="Proteomes" id="UP000499080">
    <property type="component" value="Unassembled WGS sequence"/>
</dbReference>
<reference evidence="1 2" key="1">
    <citation type="journal article" date="2019" name="Sci. Rep.">
        <title>Orb-weaving spider Araneus ventricosus genome elucidates the spidroin gene catalogue.</title>
        <authorList>
            <person name="Kono N."/>
            <person name="Nakamura H."/>
            <person name="Ohtoshi R."/>
            <person name="Moran D.A.P."/>
            <person name="Shinohara A."/>
            <person name="Yoshida Y."/>
            <person name="Fujiwara M."/>
            <person name="Mori M."/>
            <person name="Tomita M."/>
            <person name="Arakawa K."/>
        </authorList>
    </citation>
    <scope>NUCLEOTIDE SEQUENCE [LARGE SCALE GENOMIC DNA]</scope>
</reference>
<sequence length="178" mass="20162">MLGHPLCHNQAFCGLCDAQFFCCMSSSIAESWHCWSQHRAWQVLDVYVSRLITLTPPEYGAPCETLLSVPSPFVFDRSVLYYRHEKNTRHHGGGRYGNGIFHCILGVKERALFRLAQIELTGVSFRFVLLYGRKRILALLGVLSSPHVAFDFIPVYLLSSTRLLAVTLSRVFLLEVGQ</sequence>
<organism evidence="1 2">
    <name type="scientific">Araneus ventricosus</name>
    <name type="common">Orbweaver spider</name>
    <name type="synonym">Epeira ventricosa</name>
    <dbReference type="NCBI Taxonomy" id="182803"/>
    <lineage>
        <taxon>Eukaryota</taxon>
        <taxon>Metazoa</taxon>
        <taxon>Ecdysozoa</taxon>
        <taxon>Arthropoda</taxon>
        <taxon>Chelicerata</taxon>
        <taxon>Arachnida</taxon>
        <taxon>Araneae</taxon>
        <taxon>Araneomorphae</taxon>
        <taxon>Entelegynae</taxon>
        <taxon>Araneoidea</taxon>
        <taxon>Araneidae</taxon>
        <taxon>Araneus</taxon>
    </lineage>
</organism>